<dbReference type="RefSeq" id="WP_144015479.1">
    <property type="nucleotide sequence ID" value="NZ_VJXW01000002.1"/>
</dbReference>
<gene>
    <name evidence="3" type="ORF">FL857_01595</name>
</gene>
<dbReference type="Proteomes" id="UP000319424">
    <property type="component" value="Unassembled WGS sequence"/>
</dbReference>
<proteinExistence type="predicted"/>
<feature type="coiled-coil region" evidence="1">
    <location>
        <begin position="412"/>
        <end position="450"/>
    </location>
</feature>
<dbReference type="InterPro" id="IPR005094">
    <property type="entry name" value="Endonuclease_MobA/VirD2"/>
</dbReference>
<name>A0A552VCI2_9FIRM</name>
<reference evidence="3 4" key="1">
    <citation type="submission" date="2019-07" db="EMBL/GenBank/DDBJ databases">
        <title>Criibacterium bergeronii gen. nov., sp. nov. isolated from human clinical samples.</title>
        <authorList>
            <person name="Maheux A.F."/>
            <person name="Boudreau D.K."/>
            <person name="Berube E."/>
            <person name="Brodeur S."/>
            <person name="Bernard K.A."/>
            <person name="Abed J.Y."/>
            <person name="Ducrey E."/>
            <person name="Guay E.F."/>
            <person name="Raymond F."/>
            <person name="Corbeil J."/>
            <person name="Domingo M.-C."/>
            <person name="Roy P.H."/>
            <person name="Boissinot M."/>
            <person name="Tocheva E.I."/>
            <person name="Omar R.F."/>
        </authorList>
    </citation>
    <scope>NUCLEOTIDE SEQUENCE [LARGE SCALE GENOMIC DNA]</scope>
    <source>
        <strain evidence="3 4">CCRI-24246</strain>
    </source>
</reference>
<protein>
    <recommendedName>
        <fullName evidence="2">MobA/VirD2-like nuclease domain-containing protein</fullName>
    </recommendedName>
</protein>
<evidence type="ECO:0000313" key="3">
    <source>
        <dbReference type="EMBL" id="TRW28186.1"/>
    </source>
</evidence>
<dbReference type="OrthoDB" id="9762440at2"/>
<organism evidence="3 4">
    <name type="scientific">Criibacterium bergeronii</name>
    <dbReference type="NCBI Taxonomy" id="1871336"/>
    <lineage>
        <taxon>Bacteria</taxon>
        <taxon>Bacillati</taxon>
        <taxon>Bacillota</taxon>
        <taxon>Clostridia</taxon>
        <taxon>Peptostreptococcales</taxon>
        <taxon>Filifactoraceae</taxon>
        <taxon>Criibacterium</taxon>
    </lineage>
</organism>
<evidence type="ECO:0000259" key="2">
    <source>
        <dbReference type="Pfam" id="PF03432"/>
    </source>
</evidence>
<evidence type="ECO:0000256" key="1">
    <source>
        <dbReference type="SAM" id="Coils"/>
    </source>
</evidence>
<evidence type="ECO:0000313" key="4">
    <source>
        <dbReference type="Proteomes" id="UP000319424"/>
    </source>
</evidence>
<sequence length="465" mass="54687">MAVVLINKVKKSIQEALDYIVNPDKTEGGCLVSSFGCSSDPAQATKEFNIANNFALRKRKDSIIAQHIKQSFSPEDNITPQIAHQIGLDFCKKVFKDEYQFIISTHTDKKHIHNHIIFNTTNIKTHKKYRSNKTTYKELQKISDELCSENNLYVIPPKMSKEKGKKYKEWEEDRKGKSFKSILKKDIDTCIKISSNYEEFKYNMQKIGYEIKDYNSKGEYLKYISFKNESIGMSKFIRGRDTLLGERYTRENIQLRISSKHLKAEIKDSKIDKIIDVNKNEKARNISGYRNFSNSKNIDTLSQTKIYMSEHNLRNFEELKTYTSNLLVEIRSLQGELSEVQKNYNKSCQVVNAYTSYKDNLKIYKKYSSIKDKNEKKIFYVEHKTEIQNFINSKEMLSKAFPDKSIPKFDTLKEYNEELQEKLTEKMVKLKELEEEYKNSKTAQKNMDTVLHSDLREEIKKKLER</sequence>
<dbReference type="AlphaFoldDB" id="A0A552VCI2"/>
<comment type="caution">
    <text evidence="3">The sequence shown here is derived from an EMBL/GenBank/DDBJ whole genome shotgun (WGS) entry which is preliminary data.</text>
</comment>
<dbReference type="EMBL" id="VJXW01000002">
    <property type="protein sequence ID" value="TRW28186.1"/>
    <property type="molecule type" value="Genomic_DNA"/>
</dbReference>
<accession>A0A552VCI2</accession>
<dbReference type="Pfam" id="PF03432">
    <property type="entry name" value="Relaxase"/>
    <property type="match status" value="1"/>
</dbReference>
<keyword evidence="1" id="KW-0175">Coiled coil</keyword>
<feature type="domain" description="MobA/VirD2-like nuclease" evidence="2">
    <location>
        <begin position="19"/>
        <end position="152"/>
    </location>
</feature>